<evidence type="ECO:0000313" key="1">
    <source>
        <dbReference type="EMBL" id="PWN51913.1"/>
    </source>
</evidence>
<name>A0ACD0P1C7_9BASI</name>
<reference evidence="1 2" key="1">
    <citation type="journal article" date="2018" name="Mol. Biol. Evol.">
        <title>Broad Genomic Sampling Reveals a Smut Pathogenic Ancestry of the Fungal Clade Ustilaginomycotina.</title>
        <authorList>
            <person name="Kijpornyongpan T."/>
            <person name="Mondo S.J."/>
            <person name="Barry K."/>
            <person name="Sandor L."/>
            <person name="Lee J."/>
            <person name="Lipzen A."/>
            <person name="Pangilinan J."/>
            <person name="LaButti K."/>
            <person name="Hainaut M."/>
            <person name="Henrissat B."/>
            <person name="Grigoriev I.V."/>
            <person name="Spatafora J.W."/>
            <person name="Aime M.C."/>
        </authorList>
    </citation>
    <scope>NUCLEOTIDE SEQUENCE [LARGE SCALE GENOMIC DNA]</scope>
    <source>
        <strain evidence="1 2">SA 807</strain>
    </source>
</reference>
<feature type="non-terminal residue" evidence="1">
    <location>
        <position position="679"/>
    </location>
</feature>
<organism evidence="1 2">
    <name type="scientific">Violaceomyces palustris</name>
    <dbReference type="NCBI Taxonomy" id="1673888"/>
    <lineage>
        <taxon>Eukaryota</taxon>
        <taxon>Fungi</taxon>
        <taxon>Dikarya</taxon>
        <taxon>Basidiomycota</taxon>
        <taxon>Ustilaginomycotina</taxon>
        <taxon>Ustilaginomycetes</taxon>
        <taxon>Violaceomycetales</taxon>
        <taxon>Violaceomycetaceae</taxon>
        <taxon>Violaceomyces</taxon>
    </lineage>
</organism>
<protein>
    <submittedName>
        <fullName evidence="1">LACT-domain-containing protein</fullName>
    </submittedName>
</protein>
<sequence>MNRRNKLSKEKKGESQHPPSSQASSSAHQLSSNHDNSQPLPTSKSSSGTSTPATDSGDEIKLNGSSARAKPPRKIILERNRRPSLSGKHSYNVRAPGTPWHELDLSEVDFLKHHVEIDSPPLKRGFIKYRRIFFIVGAILGAVLAALVSRNVEMAEHMATLRNLVDEQIDGLGIDMPSLDLGLPKEFAELGDNLFSRSREWFKNKDFHTGRTLFADGYRAEHPVILLPGIISTGLESWTTDPESSGYFRKRLWGTTTMMRTIVFEKDMWVKHLSLDTETGLDPPGIRVRAAEGLDAASFFAAGFWIWSKVIENLAVLGYDTNNLFLASYDWRLSFHNLEVRDKFFTRLKLKFEQNLHIYGKKTVMVSHSMGSSVFFYFLKWVEAEGEGMGNGGPDWVENHVEAFTSIAGTLLGVPKAMAALLSGEMRDTVEVPPAAAYLLEKFFSRKERAKLFRSWAGSASMMIKGGESVWGNSTWAPDDEPGAEDTHGHLYSFREPGTDQESLDEKSVKSNLTAQDAHLWLLEHTPSSFQKMIATNYSNGIEKDAEQLQRNNQDPTKWSNPLEAPLPHAPSMKIYCIYGHGKPTERSYWYQQGPYEQDDRLMDGKYPQCTDCENVTHVKPLDFPTGRTSWIDSTIHKEDAVPKVRAGCKMGEGDGTVSLLSLGAMCAQGWKLDRYNPA</sequence>
<evidence type="ECO:0000313" key="2">
    <source>
        <dbReference type="Proteomes" id="UP000245626"/>
    </source>
</evidence>
<proteinExistence type="predicted"/>
<dbReference type="Proteomes" id="UP000245626">
    <property type="component" value="Unassembled WGS sequence"/>
</dbReference>
<dbReference type="EMBL" id="KZ819808">
    <property type="protein sequence ID" value="PWN51913.1"/>
    <property type="molecule type" value="Genomic_DNA"/>
</dbReference>
<keyword evidence="2" id="KW-1185">Reference proteome</keyword>
<accession>A0ACD0P1C7</accession>
<gene>
    <name evidence="1" type="ORF">IE53DRAFT_313086</name>
</gene>